<dbReference type="CDD" id="cd00229">
    <property type="entry name" value="SGNH_hydrolase"/>
    <property type="match status" value="1"/>
</dbReference>
<dbReference type="Gene3D" id="3.40.50.12700">
    <property type="match status" value="1"/>
</dbReference>
<evidence type="ECO:0008006" key="4">
    <source>
        <dbReference type="Google" id="ProtNLM"/>
    </source>
</evidence>
<reference evidence="2" key="2">
    <citation type="submission" date="2025-08" db="UniProtKB">
        <authorList>
            <consortium name="Ensembl"/>
        </authorList>
    </citation>
    <scope>IDENTIFICATION</scope>
</reference>
<evidence type="ECO:0000313" key="3">
    <source>
        <dbReference type="Proteomes" id="UP000694402"/>
    </source>
</evidence>
<proteinExistence type="predicted"/>
<evidence type="ECO:0000256" key="1">
    <source>
        <dbReference type="SAM" id="MobiDB-lite"/>
    </source>
</evidence>
<feature type="region of interest" description="Disordered" evidence="1">
    <location>
        <begin position="32"/>
        <end position="66"/>
    </location>
</feature>
<reference evidence="3" key="1">
    <citation type="journal article" date="2018" name="PLoS ONE">
        <title>Chinook salmon (Oncorhynchus tshawytscha) genome and transcriptome.</title>
        <authorList>
            <person name="Christensen K.A."/>
            <person name="Leong J.S."/>
            <person name="Sakhrani D."/>
            <person name="Biagi C.A."/>
            <person name="Minkley D.R."/>
            <person name="Withler R.E."/>
            <person name="Rondeau E.B."/>
            <person name="Koop B.F."/>
            <person name="Devlin R.H."/>
        </authorList>
    </citation>
    <scope>NUCLEOTIDE SEQUENCE [LARGE SCALE GENOMIC DNA]</scope>
</reference>
<reference evidence="2" key="3">
    <citation type="submission" date="2025-09" db="UniProtKB">
        <authorList>
            <consortium name="Ensembl"/>
        </authorList>
    </citation>
    <scope>IDENTIFICATION</scope>
</reference>
<name>A0AAZ3RZ35_ONCTS</name>
<feature type="compositionally biased region" description="Polar residues" evidence="1">
    <location>
        <begin position="52"/>
        <end position="64"/>
    </location>
</feature>
<dbReference type="Proteomes" id="UP000694402">
    <property type="component" value="Unassembled WGS sequence"/>
</dbReference>
<dbReference type="Ensembl" id="ENSOTST00005126014.1">
    <property type="protein sequence ID" value="ENSOTSP00005146458.1"/>
    <property type="gene ID" value="ENSOTSG00005056431.1"/>
</dbReference>
<dbReference type="SUPFAM" id="SSF52266">
    <property type="entry name" value="SGNH hydrolase"/>
    <property type="match status" value="1"/>
</dbReference>
<evidence type="ECO:0000313" key="2">
    <source>
        <dbReference type="Ensembl" id="ENSOTSP00005146458.1"/>
    </source>
</evidence>
<dbReference type="Gene3D" id="3.40.50.12690">
    <property type="match status" value="1"/>
</dbReference>
<protein>
    <recommendedName>
        <fullName evidence="4">SGNH hydrolase-type esterase domain-containing protein</fullName>
    </recommendedName>
</protein>
<dbReference type="AlphaFoldDB" id="A0AAZ3RZ35"/>
<sequence length="245" mass="27679">MLTYSDPDARQVITNIKQQGGNISPFTHVHLSGPPSAGSQTMPPALPDCSPPNFSDYGSPSQRRPSFEAPLSLRHTLLLGNGALRCTTHLEIHQLPLPRLPIIGSSIVRDVVVDGTKTFCFPGARVRDITREHTVILDQNPELHMMIVHAGTNDIKLRQWAELRRVFKYRLLATGKHIVFSGPIPTHGHGVDHVYWLFCSEKVFNLFDNFNLFWEQLQFLKRDGLHPNRKGAWLLSANIEKVLRK</sequence>
<accession>A0AAZ3RZ35</accession>
<organism evidence="2 3">
    <name type="scientific">Oncorhynchus tshawytscha</name>
    <name type="common">Chinook salmon</name>
    <name type="synonym">Salmo tshawytscha</name>
    <dbReference type="NCBI Taxonomy" id="74940"/>
    <lineage>
        <taxon>Eukaryota</taxon>
        <taxon>Metazoa</taxon>
        <taxon>Chordata</taxon>
        <taxon>Craniata</taxon>
        <taxon>Vertebrata</taxon>
        <taxon>Euteleostomi</taxon>
        <taxon>Actinopterygii</taxon>
        <taxon>Neopterygii</taxon>
        <taxon>Teleostei</taxon>
        <taxon>Protacanthopterygii</taxon>
        <taxon>Salmoniformes</taxon>
        <taxon>Salmonidae</taxon>
        <taxon>Salmoninae</taxon>
        <taxon>Oncorhynchus</taxon>
    </lineage>
</organism>
<keyword evidence="3" id="KW-1185">Reference proteome</keyword>
<dbReference type="GeneTree" id="ENSGT01140000285570"/>